<name>A0A553ICY4_9PEZI</name>
<dbReference type="STRING" id="2512241.A0A553ICY4"/>
<gene>
    <name evidence="1" type="ORF">FHL15_001274</name>
</gene>
<dbReference type="AlphaFoldDB" id="A0A553ICY4"/>
<accession>A0A553ICY4</accession>
<dbReference type="Proteomes" id="UP000319160">
    <property type="component" value="Unassembled WGS sequence"/>
</dbReference>
<sequence length="977" mass="109816">MAPPRIAPAPRSIQLKHTVDLQLDRAFHDEQWAIAANLARNRHNATKDEYYKAVEIAAKSRCDNAADRTLGGEVVQTMINDNTVIKDVDALDLYEFSIACRPMNYAKTIGVLRSRLVKALPKDQNAGVRCLEACMWYSDWENAQEDEVLLWLQIRQRFGSAQENLMLLSLPNWGPLLFLERGFTEAFFQSIQLLSFNEQWEEIIKVADTVFDKVISLGQEEPPASSLAINERYTKASREWLLWTSSVNAAKKLLNGQETLKTFHKKIKKVIRVLNAFDLMNPVFQKNYDMILLDIAFHRALMATTSPHNKFEHNIVPHLLRLAKKHADASSCFMTLKGFLELLDQTKIAEFVDDLGSEHTKDVEGVDTFDKLVLLALRLKVRLFQATSLTANERCSFCQSMISKGPDCKTCLKSITACALDGFRAGVQDTDVSEKAAHQSEDPLLNLAILGSICLIKLAGAGHKSWQHRKESPLYHVNIQLFLQAVIWLDFCFRRRPKNDSLDLLLVRLYLLMGCVTPALKIFGRSGIKATLLESLGMVCYDRLASISPGHFVQKMGQDRTLMDNFRRYFETAVEKRYPDCVKVSLENSIYAGVPRLVELAHMQSHNCALVLTVVEIHRGLRMKTGRNEATMDEEPLIAHLPPDYELRDRTDYDSLPQWTGPQSMPIQELTAYGPLPTNRRCHLCILTERFFDLVCYAQPKDFKPSKATQLLQVDWQAAASTCKFLHTSLDALLFGDSDDIQKDVTGPEAWHFRIVSQLAKLVSQVLETVLLPPPAAAASTKAAREDVVHTIHRTLKLMEYQSQDFLALPRGIHARMHTLHGVAATHAMGMLRDSALAARHAVQFLGAALDRIKTTDKPRGTAEAAWLTPETRKLVAAAAAADAGMKERVKVLTDGLNMSGWVDCLLGWVFGDDDDDDDDIAGQDGFGGIVAKKMDLFIPADVREEWAADVTDSWRDVVKGWRDVSDDNDDDDEKPS</sequence>
<comment type="caution">
    <text evidence="1">The sequence shown here is derived from an EMBL/GenBank/DDBJ whole genome shotgun (WGS) entry which is preliminary data.</text>
</comment>
<organism evidence="1 2">
    <name type="scientific">Xylaria flabelliformis</name>
    <dbReference type="NCBI Taxonomy" id="2512241"/>
    <lineage>
        <taxon>Eukaryota</taxon>
        <taxon>Fungi</taxon>
        <taxon>Dikarya</taxon>
        <taxon>Ascomycota</taxon>
        <taxon>Pezizomycotina</taxon>
        <taxon>Sordariomycetes</taxon>
        <taxon>Xylariomycetidae</taxon>
        <taxon>Xylariales</taxon>
        <taxon>Xylariaceae</taxon>
        <taxon>Xylaria</taxon>
    </lineage>
</organism>
<dbReference type="InterPro" id="IPR019183">
    <property type="entry name" value="NAA25_NatB_aux_su"/>
</dbReference>
<proteinExistence type="predicted"/>
<keyword evidence="2" id="KW-1185">Reference proteome</keyword>
<reference evidence="2" key="1">
    <citation type="submission" date="2019-06" db="EMBL/GenBank/DDBJ databases">
        <title>Draft genome sequence of the griseofulvin-producing fungus Xylaria cubensis strain G536.</title>
        <authorList>
            <person name="Mead M.E."/>
            <person name="Raja H.A."/>
            <person name="Steenwyk J.L."/>
            <person name="Knowles S.L."/>
            <person name="Oberlies N.H."/>
            <person name="Rokas A."/>
        </authorList>
    </citation>
    <scope>NUCLEOTIDE SEQUENCE [LARGE SCALE GENOMIC DNA]</scope>
    <source>
        <strain evidence="2">G536</strain>
    </source>
</reference>
<protein>
    <submittedName>
        <fullName evidence="1">Uncharacterized protein</fullName>
    </submittedName>
</protein>
<evidence type="ECO:0000313" key="1">
    <source>
        <dbReference type="EMBL" id="TRX98064.1"/>
    </source>
</evidence>
<dbReference type="Pfam" id="PF09797">
    <property type="entry name" value="NatB_MDM20"/>
    <property type="match status" value="1"/>
</dbReference>
<evidence type="ECO:0000313" key="2">
    <source>
        <dbReference type="Proteomes" id="UP000319160"/>
    </source>
</evidence>
<dbReference type="EMBL" id="VFLP01000004">
    <property type="protein sequence ID" value="TRX98064.1"/>
    <property type="molecule type" value="Genomic_DNA"/>
</dbReference>
<dbReference type="OrthoDB" id="1874341at2759"/>